<feature type="region of interest" description="Disordered" evidence="1">
    <location>
        <begin position="71"/>
        <end position="107"/>
    </location>
</feature>
<proteinExistence type="predicted"/>
<evidence type="ECO:0000313" key="5">
    <source>
        <dbReference type="Proteomes" id="UP000237819"/>
    </source>
</evidence>
<dbReference type="Pfam" id="PF03703">
    <property type="entry name" value="bPH_2"/>
    <property type="match status" value="1"/>
</dbReference>
<keyword evidence="2" id="KW-0812">Transmembrane</keyword>
<feature type="domain" description="YdbS-like PH" evidence="3">
    <location>
        <begin position="165"/>
        <end position="244"/>
    </location>
</feature>
<feature type="compositionally biased region" description="Basic and acidic residues" evidence="1">
    <location>
        <begin position="81"/>
        <end position="102"/>
    </location>
</feature>
<reference evidence="4 5" key="1">
    <citation type="submission" date="2018-02" db="EMBL/GenBank/DDBJ databases">
        <title>Comparative genomes isolates from brazilian mangrove.</title>
        <authorList>
            <person name="Araujo J.E."/>
            <person name="Taketani R.G."/>
            <person name="Silva M.C.P."/>
            <person name="Loureco M.V."/>
            <person name="Andreote F.D."/>
        </authorList>
    </citation>
    <scope>NUCLEOTIDE SEQUENCE [LARGE SCALE GENOMIC DNA]</scope>
    <source>
        <strain evidence="4 5">Nap-Phe MGV</strain>
    </source>
</reference>
<keyword evidence="2" id="KW-0472">Membrane</keyword>
<keyword evidence="2" id="KW-1133">Transmembrane helix</keyword>
<dbReference type="PANTHER" id="PTHR37938:SF1">
    <property type="entry name" value="BLL0215 PROTEIN"/>
    <property type="match status" value="1"/>
</dbReference>
<protein>
    <recommendedName>
        <fullName evidence="3">YdbS-like PH domain-containing protein</fullName>
    </recommendedName>
</protein>
<sequence length="262" mass="29873">MLNESAEGEEARSTSDFLNIHKWAGPRAENPPVSAGEGMLSRGAMPPWMGTAIIARWRRPRFRLPQRITQRHSPPFTPRGCRMDKDDFTNKMKPRDDSRRDDPEEQLWSGNYSAKDMYGSWIITGVLSIAALAVACVFFWAVPVVLGVIGVVALIWIALLFRLMWRKWSVQYELTTQRFVHQKGVLSRTTDRIEVIDIDDVTFTQSIFDRMFGVGTITVTSSDRTHPTLVLDGIEDVKYVADLIDGARRKERIRRGIHIEAI</sequence>
<dbReference type="Proteomes" id="UP000237819">
    <property type="component" value="Unassembled WGS sequence"/>
</dbReference>
<gene>
    <name evidence="4" type="ORF">C5Y93_07680</name>
</gene>
<evidence type="ECO:0000256" key="1">
    <source>
        <dbReference type="SAM" id="MobiDB-lite"/>
    </source>
</evidence>
<dbReference type="InterPro" id="IPR005182">
    <property type="entry name" value="YdbS-like_PH"/>
</dbReference>
<feature type="transmembrane region" description="Helical" evidence="2">
    <location>
        <begin position="146"/>
        <end position="165"/>
    </location>
</feature>
<accession>A0A2S8GQK0</accession>
<evidence type="ECO:0000256" key="2">
    <source>
        <dbReference type="SAM" id="Phobius"/>
    </source>
</evidence>
<organism evidence="4 5">
    <name type="scientific">Blastopirellula marina</name>
    <dbReference type="NCBI Taxonomy" id="124"/>
    <lineage>
        <taxon>Bacteria</taxon>
        <taxon>Pseudomonadati</taxon>
        <taxon>Planctomycetota</taxon>
        <taxon>Planctomycetia</taxon>
        <taxon>Pirellulales</taxon>
        <taxon>Pirellulaceae</taxon>
        <taxon>Blastopirellula</taxon>
    </lineage>
</organism>
<evidence type="ECO:0000313" key="4">
    <source>
        <dbReference type="EMBL" id="PQO46706.1"/>
    </source>
</evidence>
<name>A0A2S8GQK0_9BACT</name>
<dbReference type="AlphaFoldDB" id="A0A2S8GQK0"/>
<evidence type="ECO:0000259" key="3">
    <source>
        <dbReference type="Pfam" id="PF03703"/>
    </source>
</evidence>
<comment type="caution">
    <text evidence="4">The sequence shown here is derived from an EMBL/GenBank/DDBJ whole genome shotgun (WGS) entry which is preliminary data.</text>
</comment>
<dbReference type="PANTHER" id="PTHR37938">
    <property type="entry name" value="BLL0215 PROTEIN"/>
    <property type="match status" value="1"/>
</dbReference>
<feature type="transmembrane region" description="Helical" evidence="2">
    <location>
        <begin position="118"/>
        <end position="140"/>
    </location>
</feature>
<dbReference type="EMBL" id="PUHZ01000008">
    <property type="protein sequence ID" value="PQO46706.1"/>
    <property type="molecule type" value="Genomic_DNA"/>
</dbReference>